<protein>
    <submittedName>
        <fullName evidence="1">Uncharacterized protein</fullName>
    </submittedName>
</protein>
<dbReference type="Proteomes" id="UP000027616">
    <property type="component" value="Chromosome I"/>
</dbReference>
<organism evidence="1 2">
    <name type="scientific">Mucinivorans hirudinis</name>
    <dbReference type="NCBI Taxonomy" id="1433126"/>
    <lineage>
        <taxon>Bacteria</taxon>
        <taxon>Pseudomonadati</taxon>
        <taxon>Bacteroidota</taxon>
        <taxon>Bacteroidia</taxon>
        <taxon>Bacteroidales</taxon>
        <taxon>Rikenellaceae</taxon>
        <taxon>Mucinivorans</taxon>
    </lineage>
</organism>
<accession>A0A060RDG4</accession>
<dbReference type="KEGG" id="rbc:BN938_1704"/>
<sequence length="40" mass="4756">MIVDLCKIFFDFSENIKPLVNVCSILFEIAYNYGKRHINF</sequence>
<proteinExistence type="predicted"/>
<dbReference type="HOGENOM" id="CLU_3292619_0_0_10"/>
<dbReference type="AlphaFoldDB" id="A0A060RDG4"/>
<reference evidence="1 2" key="1">
    <citation type="journal article" date="2015" name="Genome Announc.">
        <title>Complete Genome Sequence of the Novel Leech Symbiont Mucinivorans hirudinis M3T.</title>
        <authorList>
            <person name="Nelson M.C."/>
            <person name="Bomar L."/>
            <person name="Graf J."/>
        </authorList>
    </citation>
    <scope>NUCLEOTIDE SEQUENCE [LARGE SCALE GENOMIC DNA]</scope>
    <source>
        <strain evidence="2">M3</strain>
    </source>
</reference>
<dbReference type="EMBL" id="HG934468">
    <property type="protein sequence ID" value="CDN31784.1"/>
    <property type="molecule type" value="Genomic_DNA"/>
</dbReference>
<gene>
    <name evidence="1" type="ORF">BN938_1704</name>
</gene>
<name>A0A060RDG4_9BACT</name>
<keyword evidence="2" id="KW-1185">Reference proteome</keyword>
<evidence type="ECO:0000313" key="2">
    <source>
        <dbReference type="Proteomes" id="UP000027616"/>
    </source>
</evidence>
<evidence type="ECO:0000313" key="1">
    <source>
        <dbReference type="EMBL" id="CDN31784.1"/>
    </source>
</evidence>